<dbReference type="Proteomes" id="UP000244224">
    <property type="component" value="Unassembled WGS sequence"/>
</dbReference>
<evidence type="ECO:0000313" key="2">
    <source>
        <dbReference type="EMBL" id="PTX52225.1"/>
    </source>
</evidence>
<evidence type="ECO:0000313" key="3">
    <source>
        <dbReference type="Proteomes" id="UP000244224"/>
    </source>
</evidence>
<keyword evidence="3" id="KW-1185">Reference proteome</keyword>
<name>A0A2T6B836_9RHOB</name>
<accession>A0A2T6B836</accession>
<dbReference type="AlphaFoldDB" id="A0A2T6B836"/>
<sequence length="296" mass="33092">MATLTRGERPRFRITLEQRPGRHLLERQPRYAVLVNGAQQGELYYNMRGYQGYLPTVHGSRLDIGERGISAFRREVTLLNREAEQAIERGAADARRIVLTRPTTDGGVVFALSRDALTGTDATHLISRRELIQARRLFGSDDIGSGFFRPLDLDTEPVVLFEPGDEALAAGLPQLRSRIMDPVEAEAHEREIERVIRTADPEVLLVVSRRTRDGADPEPHYVTRWGHETALARFGPDLRLSDLIEVGTRPAIPDPGDRAFLRGQFTWFGTEDEQPWRPDLSLLGSGAPDADLEGPA</sequence>
<organism evidence="2 3">
    <name type="scientific">Gemmobacter caeni</name>
    <dbReference type="NCBI Taxonomy" id="589035"/>
    <lineage>
        <taxon>Bacteria</taxon>
        <taxon>Pseudomonadati</taxon>
        <taxon>Pseudomonadota</taxon>
        <taxon>Alphaproteobacteria</taxon>
        <taxon>Rhodobacterales</taxon>
        <taxon>Paracoccaceae</taxon>
        <taxon>Gemmobacter</taxon>
    </lineage>
</organism>
<gene>
    <name evidence="2" type="ORF">C8N34_1023</name>
</gene>
<dbReference type="OrthoDB" id="3078629at2"/>
<dbReference type="RefSeq" id="WP_108127484.1">
    <property type="nucleotide sequence ID" value="NZ_QBKP01000002.1"/>
</dbReference>
<evidence type="ECO:0000256" key="1">
    <source>
        <dbReference type="SAM" id="MobiDB-lite"/>
    </source>
</evidence>
<reference evidence="2 3" key="1">
    <citation type="submission" date="2018-04" db="EMBL/GenBank/DDBJ databases">
        <title>Genomic Encyclopedia of Archaeal and Bacterial Type Strains, Phase II (KMG-II): from individual species to whole genera.</title>
        <authorList>
            <person name="Goeker M."/>
        </authorList>
    </citation>
    <scope>NUCLEOTIDE SEQUENCE [LARGE SCALE GENOMIC DNA]</scope>
    <source>
        <strain evidence="2 3">DSM 21823</strain>
    </source>
</reference>
<protein>
    <submittedName>
        <fullName evidence="2">Uncharacterized protein</fullName>
    </submittedName>
</protein>
<feature type="region of interest" description="Disordered" evidence="1">
    <location>
        <begin position="272"/>
        <end position="296"/>
    </location>
</feature>
<proteinExistence type="predicted"/>
<comment type="caution">
    <text evidence="2">The sequence shown here is derived from an EMBL/GenBank/DDBJ whole genome shotgun (WGS) entry which is preliminary data.</text>
</comment>
<dbReference type="EMBL" id="QBKP01000002">
    <property type="protein sequence ID" value="PTX52225.1"/>
    <property type="molecule type" value="Genomic_DNA"/>
</dbReference>